<sequence length="67" mass="7387">MSSQVERVSDEQTNKRALRSAAHDTRNPKGSHQLPLGHQKAGGHRSIRTLATQNVTSALPDSWVEIE</sequence>
<keyword evidence="3" id="KW-1185">Reference proteome</keyword>
<accession>A0A4C1W3T9</accession>
<evidence type="ECO:0000313" key="3">
    <source>
        <dbReference type="Proteomes" id="UP000299102"/>
    </source>
</evidence>
<name>A0A4C1W3T9_EUMVA</name>
<protein>
    <submittedName>
        <fullName evidence="2">Uncharacterized protein</fullName>
    </submittedName>
</protein>
<reference evidence="2 3" key="1">
    <citation type="journal article" date="2019" name="Commun. Biol.">
        <title>The bagworm genome reveals a unique fibroin gene that provides high tensile strength.</title>
        <authorList>
            <person name="Kono N."/>
            <person name="Nakamura H."/>
            <person name="Ohtoshi R."/>
            <person name="Tomita M."/>
            <person name="Numata K."/>
            <person name="Arakawa K."/>
        </authorList>
    </citation>
    <scope>NUCLEOTIDE SEQUENCE [LARGE SCALE GENOMIC DNA]</scope>
</reference>
<comment type="caution">
    <text evidence="2">The sequence shown here is derived from an EMBL/GenBank/DDBJ whole genome shotgun (WGS) entry which is preliminary data.</text>
</comment>
<dbReference type="Proteomes" id="UP000299102">
    <property type="component" value="Unassembled WGS sequence"/>
</dbReference>
<evidence type="ECO:0000313" key="2">
    <source>
        <dbReference type="EMBL" id="GBP44737.1"/>
    </source>
</evidence>
<dbReference type="EMBL" id="BGZK01000457">
    <property type="protein sequence ID" value="GBP44737.1"/>
    <property type="molecule type" value="Genomic_DNA"/>
</dbReference>
<dbReference type="AlphaFoldDB" id="A0A4C1W3T9"/>
<evidence type="ECO:0000256" key="1">
    <source>
        <dbReference type="SAM" id="MobiDB-lite"/>
    </source>
</evidence>
<gene>
    <name evidence="2" type="ORF">EVAR_81505_1</name>
</gene>
<organism evidence="2 3">
    <name type="scientific">Eumeta variegata</name>
    <name type="common">Bagworm moth</name>
    <name type="synonym">Eumeta japonica</name>
    <dbReference type="NCBI Taxonomy" id="151549"/>
    <lineage>
        <taxon>Eukaryota</taxon>
        <taxon>Metazoa</taxon>
        <taxon>Ecdysozoa</taxon>
        <taxon>Arthropoda</taxon>
        <taxon>Hexapoda</taxon>
        <taxon>Insecta</taxon>
        <taxon>Pterygota</taxon>
        <taxon>Neoptera</taxon>
        <taxon>Endopterygota</taxon>
        <taxon>Lepidoptera</taxon>
        <taxon>Glossata</taxon>
        <taxon>Ditrysia</taxon>
        <taxon>Tineoidea</taxon>
        <taxon>Psychidae</taxon>
        <taxon>Oiketicinae</taxon>
        <taxon>Eumeta</taxon>
    </lineage>
</organism>
<proteinExistence type="predicted"/>
<feature type="region of interest" description="Disordered" evidence="1">
    <location>
        <begin position="1"/>
        <end position="45"/>
    </location>
</feature>